<evidence type="ECO:0000256" key="2">
    <source>
        <dbReference type="ARBA" id="ARBA00011495"/>
    </source>
</evidence>
<comment type="subunit">
    <text evidence="2">Part of the tectonic-like complex (also named B9 complex).</text>
</comment>
<keyword evidence="4" id="KW-0970">Cilium biogenesis/degradation</keyword>
<dbReference type="AlphaFoldDB" id="A0A7L1KXN4"/>
<evidence type="ECO:0000256" key="5">
    <source>
        <dbReference type="ARBA" id="ARBA00023180"/>
    </source>
</evidence>
<feature type="domain" description="Tectonic-1-3" evidence="6">
    <location>
        <begin position="321"/>
        <end position="516"/>
    </location>
</feature>
<dbReference type="InterPro" id="IPR011677">
    <property type="entry name" value="TCTN1-3_dom"/>
</dbReference>
<reference evidence="8 9" key="1">
    <citation type="submission" date="2019-09" db="EMBL/GenBank/DDBJ databases">
        <title>Bird 10,000 Genomes (B10K) Project - Family phase.</title>
        <authorList>
            <person name="Zhang G."/>
        </authorList>
    </citation>
    <scope>NUCLEOTIDE SEQUENCE [LARGE SCALE GENOMIC DNA]</scope>
    <source>
        <strain evidence="8">B10K-DU-002-13</strain>
        <tissue evidence="8">Muscle</tissue>
    </source>
</reference>
<dbReference type="GO" id="GO:1904491">
    <property type="term" value="P:protein localization to ciliary transition zone"/>
    <property type="evidence" value="ECO:0007669"/>
    <property type="project" value="TreeGrafter"/>
</dbReference>
<evidence type="ECO:0000256" key="4">
    <source>
        <dbReference type="ARBA" id="ARBA00022794"/>
    </source>
</evidence>
<dbReference type="Pfam" id="PF07773">
    <property type="entry name" value="TCTN_DUF1619"/>
    <property type="match status" value="2"/>
</dbReference>
<gene>
    <name evidence="8" type="primary">Tctn1</name>
    <name evidence="8" type="ORF">HIMHIM_R03426</name>
</gene>
<organism evidence="8 9">
    <name type="scientific">Himantopus himantopus</name>
    <name type="common">Black-winged stilt</name>
    <name type="synonym">Charadrius himantopus</name>
    <dbReference type="NCBI Taxonomy" id="225398"/>
    <lineage>
        <taxon>Eukaryota</taxon>
        <taxon>Metazoa</taxon>
        <taxon>Chordata</taxon>
        <taxon>Craniata</taxon>
        <taxon>Vertebrata</taxon>
        <taxon>Euteleostomi</taxon>
        <taxon>Archelosauria</taxon>
        <taxon>Archosauria</taxon>
        <taxon>Dinosauria</taxon>
        <taxon>Saurischia</taxon>
        <taxon>Theropoda</taxon>
        <taxon>Coelurosauria</taxon>
        <taxon>Aves</taxon>
        <taxon>Neognathae</taxon>
        <taxon>Neoaves</taxon>
        <taxon>Charadriiformes</taxon>
        <taxon>Recurvirostridae</taxon>
        <taxon>Himantopus</taxon>
    </lineage>
</organism>
<evidence type="ECO:0000256" key="3">
    <source>
        <dbReference type="ARBA" id="ARBA00022729"/>
    </source>
</evidence>
<comment type="similarity">
    <text evidence="1">Belongs to the tectonic family.</text>
</comment>
<keyword evidence="3" id="KW-0732">Signal</keyword>
<sequence>PPETHAAARARTRSGPAPVTDVAKLCVCDLLVAQCDVNCCCDPDCSAADFSLFTTCSVPIVTGDNRLCSQKAAIYSLDVEANPPERIFKLIDQVNPSVFCIHATNYKQALSFSSPEMPTSENFDQLLEQFGSATFSAEPDSWNMNTDAQNPSDANETYRYEYGVPVQTVDAFLRLPSPVVSSWCSDANPAGFLVNQATKCTRSVSVEKCGSIQAVSMLFYINSGILAVNITVQSVVVQSLNGMRTLLNGSDVLRLPMILDELCINIVLGVSYHITYTDAGEIIEAAASFVLGAINKEALSIQQSFEISFTQVNTKPVPLSGNPGYVVGLPIRAGFQPQGYPFPVEILFAAFNTNKYGQLTILQSTSNQDCLAAQGARTPILFGYNMISGCKLRITAAMKCQPLTQTLLDLLKGQSFPEYVASFGNSQAQDVLDWVPITHLHTSEQTMREIYNTFQSSCQIPVSLEIEVKWTKYGSLVNPQARIVNITATTTTTMLKQLPPGRERTIPITSSVVFTDVSSPAEPGYKAWPTINAKLPFDFFFPFV</sequence>
<dbReference type="InterPro" id="IPR057724">
    <property type="entry name" value="TCTN1-3_N"/>
</dbReference>
<dbReference type="InterPro" id="IPR040354">
    <property type="entry name" value="TCTN1-3"/>
</dbReference>
<evidence type="ECO:0000313" key="8">
    <source>
        <dbReference type="EMBL" id="NXN67581.1"/>
    </source>
</evidence>
<keyword evidence="5" id="KW-0325">Glycoprotein</keyword>
<evidence type="ECO:0000259" key="6">
    <source>
        <dbReference type="Pfam" id="PF07773"/>
    </source>
</evidence>
<dbReference type="PANTHER" id="PTHR14611:SF1">
    <property type="entry name" value="TECTONIC-1"/>
    <property type="match status" value="1"/>
</dbReference>
<comment type="caution">
    <text evidence="8">The sequence shown here is derived from an EMBL/GenBank/DDBJ whole genome shotgun (WGS) entry which is preliminary data.</text>
</comment>
<evidence type="ECO:0000313" key="9">
    <source>
        <dbReference type="Proteomes" id="UP000571567"/>
    </source>
</evidence>
<feature type="domain" description="Tectonic-1-3" evidence="6">
    <location>
        <begin position="159"/>
        <end position="312"/>
    </location>
</feature>
<dbReference type="EMBL" id="VXBK01004475">
    <property type="protein sequence ID" value="NXN67581.1"/>
    <property type="molecule type" value="Genomic_DNA"/>
</dbReference>
<proteinExistence type="inferred from homology"/>
<feature type="domain" description="Tectonic-1-3 N-terminal" evidence="7">
    <location>
        <begin position="4"/>
        <end position="123"/>
    </location>
</feature>
<evidence type="ECO:0000259" key="7">
    <source>
        <dbReference type="Pfam" id="PF25752"/>
    </source>
</evidence>
<keyword evidence="9" id="KW-1185">Reference proteome</keyword>
<dbReference type="Pfam" id="PF25752">
    <property type="entry name" value="DUF1619_N"/>
    <property type="match status" value="1"/>
</dbReference>
<feature type="non-terminal residue" evidence="8">
    <location>
        <position position="1"/>
    </location>
</feature>
<dbReference type="Proteomes" id="UP000571567">
    <property type="component" value="Unassembled WGS sequence"/>
</dbReference>
<protein>
    <submittedName>
        <fullName evidence="8">TECT1 protein</fullName>
    </submittedName>
</protein>
<feature type="non-terminal residue" evidence="8">
    <location>
        <position position="544"/>
    </location>
</feature>
<dbReference type="PANTHER" id="PTHR14611">
    <property type="entry name" value="TECTONIC FAMILY MEMBER"/>
    <property type="match status" value="1"/>
</dbReference>
<name>A0A7L1KXN4_HIMHI</name>
<dbReference type="OrthoDB" id="2104337at2759"/>
<accession>A0A7L1KXN4</accession>
<dbReference type="GO" id="GO:0060271">
    <property type="term" value="P:cilium assembly"/>
    <property type="evidence" value="ECO:0007669"/>
    <property type="project" value="TreeGrafter"/>
</dbReference>
<dbReference type="GO" id="GO:0036038">
    <property type="term" value="C:MKS complex"/>
    <property type="evidence" value="ECO:0007669"/>
    <property type="project" value="TreeGrafter"/>
</dbReference>
<evidence type="ECO:0000256" key="1">
    <source>
        <dbReference type="ARBA" id="ARBA00007633"/>
    </source>
</evidence>